<name>A0AAV9HM58_9PEZI</name>
<sequence>MQFTIATVLALATAITGASASFKKACTAPYDVCGWTLADGVHGYDYPTLQEAVRLGGGDPNNGRDVYDAIYGCRENGAIVWKLQCDLGCNSSIDVPNANCRA</sequence>
<feature type="chain" id="PRO_5043395702" evidence="1">
    <location>
        <begin position="21"/>
        <end position="102"/>
    </location>
</feature>
<comment type="caution">
    <text evidence="2">The sequence shown here is derived from an EMBL/GenBank/DDBJ whole genome shotgun (WGS) entry which is preliminary data.</text>
</comment>
<feature type="signal peptide" evidence="1">
    <location>
        <begin position="1"/>
        <end position="20"/>
    </location>
</feature>
<dbReference type="Proteomes" id="UP001321749">
    <property type="component" value="Unassembled WGS sequence"/>
</dbReference>
<reference evidence="2" key="1">
    <citation type="journal article" date="2023" name="Mol. Phylogenet. Evol.">
        <title>Genome-scale phylogeny and comparative genomics of the fungal order Sordariales.</title>
        <authorList>
            <person name="Hensen N."/>
            <person name="Bonometti L."/>
            <person name="Westerberg I."/>
            <person name="Brannstrom I.O."/>
            <person name="Guillou S."/>
            <person name="Cros-Aarteil S."/>
            <person name="Calhoun S."/>
            <person name="Haridas S."/>
            <person name="Kuo A."/>
            <person name="Mondo S."/>
            <person name="Pangilinan J."/>
            <person name="Riley R."/>
            <person name="LaButti K."/>
            <person name="Andreopoulos B."/>
            <person name="Lipzen A."/>
            <person name="Chen C."/>
            <person name="Yan M."/>
            <person name="Daum C."/>
            <person name="Ng V."/>
            <person name="Clum A."/>
            <person name="Steindorff A."/>
            <person name="Ohm R.A."/>
            <person name="Martin F."/>
            <person name="Silar P."/>
            <person name="Natvig D.O."/>
            <person name="Lalanne C."/>
            <person name="Gautier V."/>
            <person name="Ament-Velasquez S.L."/>
            <person name="Kruys A."/>
            <person name="Hutchinson M.I."/>
            <person name="Powell A.J."/>
            <person name="Barry K."/>
            <person name="Miller A.N."/>
            <person name="Grigoriev I.V."/>
            <person name="Debuchy R."/>
            <person name="Gladieux P."/>
            <person name="Hiltunen Thoren M."/>
            <person name="Johannesson H."/>
        </authorList>
    </citation>
    <scope>NUCLEOTIDE SEQUENCE</scope>
    <source>
        <strain evidence="2">PSN324</strain>
    </source>
</reference>
<keyword evidence="1" id="KW-0732">Signal</keyword>
<keyword evidence="3" id="KW-1185">Reference proteome</keyword>
<protein>
    <submittedName>
        <fullName evidence="2">Uncharacterized protein</fullName>
    </submittedName>
</protein>
<reference evidence="2" key="2">
    <citation type="submission" date="2023-06" db="EMBL/GenBank/DDBJ databases">
        <authorList>
            <consortium name="Lawrence Berkeley National Laboratory"/>
            <person name="Mondo S.J."/>
            <person name="Hensen N."/>
            <person name="Bonometti L."/>
            <person name="Westerberg I."/>
            <person name="Brannstrom I.O."/>
            <person name="Guillou S."/>
            <person name="Cros-Aarteil S."/>
            <person name="Calhoun S."/>
            <person name="Haridas S."/>
            <person name="Kuo A."/>
            <person name="Pangilinan J."/>
            <person name="Riley R."/>
            <person name="Labutti K."/>
            <person name="Andreopoulos B."/>
            <person name="Lipzen A."/>
            <person name="Chen C."/>
            <person name="Yanf M."/>
            <person name="Daum C."/>
            <person name="Ng V."/>
            <person name="Clum A."/>
            <person name="Steindorff A."/>
            <person name="Ohm R."/>
            <person name="Martin F."/>
            <person name="Silar P."/>
            <person name="Natvig D."/>
            <person name="Lalanne C."/>
            <person name="Gautier V."/>
            <person name="Ament-Velasquez S.L."/>
            <person name="Kruys A."/>
            <person name="Hutchinson M.I."/>
            <person name="Powell A.J."/>
            <person name="Barry K."/>
            <person name="Miller A.N."/>
            <person name="Grigoriev I.V."/>
            <person name="Debuchy R."/>
            <person name="Gladieux P."/>
            <person name="Thoren M.H."/>
            <person name="Johannesson H."/>
        </authorList>
    </citation>
    <scope>NUCLEOTIDE SEQUENCE</scope>
    <source>
        <strain evidence="2">PSN324</strain>
    </source>
</reference>
<gene>
    <name evidence="2" type="ORF">QBC42DRAFT_230261</name>
</gene>
<evidence type="ECO:0000256" key="1">
    <source>
        <dbReference type="SAM" id="SignalP"/>
    </source>
</evidence>
<proteinExistence type="predicted"/>
<organism evidence="2 3">
    <name type="scientific">Cladorrhinum samala</name>
    <dbReference type="NCBI Taxonomy" id="585594"/>
    <lineage>
        <taxon>Eukaryota</taxon>
        <taxon>Fungi</taxon>
        <taxon>Dikarya</taxon>
        <taxon>Ascomycota</taxon>
        <taxon>Pezizomycotina</taxon>
        <taxon>Sordariomycetes</taxon>
        <taxon>Sordariomycetidae</taxon>
        <taxon>Sordariales</taxon>
        <taxon>Podosporaceae</taxon>
        <taxon>Cladorrhinum</taxon>
    </lineage>
</organism>
<dbReference type="EMBL" id="MU865019">
    <property type="protein sequence ID" value="KAK4460146.1"/>
    <property type="molecule type" value="Genomic_DNA"/>
</dbReference>
<evidence type="ECO:0000313" key="3">
    <source>
        <dbReference type="Proteomes" id="UP001321749"/>
    </source>
</evidence>
<dbReference type="AlphaFoldDB" id="A0AAV9HM58"/>
<evidence type="ECO:0000313" key="2">
    <source>
        <dbReference type="EMBL" id="KAK4460146.1"/>
    </source>
</evidence>
<accession>A0AAV9HM58</accession>